<dbReference type="PANTHER" id="PTHR47926">
    <property type="entry name" value="PENTATRICOPEPTIDE REPEAT-CONTAINING PROTEIN"/>
    <property type="match status" value="1"/>
</dbReference>
<keyword evidence="1" id="KW-0677">Repeat</keyword>
<dbReference type="EMBL" id="CAJGYO010000013">
    <property type="protein sequence ID" value="CAD6266393.1"/>
    <property type="molecule type" value="Genomic_DNA"/>
</dbReference>
<comment type="caution">
    <text evidence="4">The sequence shown here is derived from an EMBL/GenBank/DDBJ whole genome shotgun (WGS) entry which is preliminary data.</text>
</comment>
<accession>A0A811R8N5</accession>
<dbReference type="InterPro" id="IPR002885">
    <property type="entry name" value="PPR_rpt"/>
</dbReference>
<feature type="repeat" description="PPR" evidence="3">
    <location>
        <begin position="137"/>
        <end position="171"/>
    </location>
</feature>
<reference evidence="4" key="1">
    <citation type="submission" date="2020-10" db="EMBL/GenBank/DDBJ databases">
        <authorList>
            <person name="Han B."/>
            <person name="Lu T."/>
            <person name="Zhao Q."/>
            <person name="Huang X."/>
            <person name="Zhao Y."/>
        </authorList>
    </citation>
    <scope>NUCLEOTIDE SEQUENCE</scope>
</reference>
<dbReference type="AlphaFoldDB" id="A0A811R8N5"/>
<keyword evidence="5" id="KW-1185">Reference proteome</keyword>
<dbReference type="FunFam" id="1.25.40.10:FF:000158">
    <property type="entry name" value="pentatricopeptide repeat-containing protein At2g33680"/>
    <property type="match status" value="1"/>
</dbReference>
<dbReference type="InterPro" id="IPR046960">
    <property type="entry name" value="PPR_At4g14850-like_plant"/>
</dbReference>
<dbReference type="Pfam" id="PF13041">
    <property type="entry name" value="PPR_2"/>
    <property type="match status" value="2"/>
</dbReference>
<protein>
    <recommendedName>
        <fullName evidence="6">Pentatricopeptide repeat-containing protein</fullName>
    </recommendedName>
</protein>
<evidence type="ECO:0008006" key="6">
    <source>
        <dbReference type="Google" id="ProtNLM"/>
    </source>
</evidence>
<dbReference type="OrthoDB" id="185373at2759"/>
<feature type="repeat" description="PPR" evidence="3">
    <location>
        <begin position="344"/>
        <end position="378"/>
    </location>
</feature>
<dbReference type="GO" id="GO:0003723">
    <property type="term" value="F:RNA binding"/>
    <property type="evidence" value="ECO:0007669"/>
    <property type="project" value="InterPro"/>
</dbReference>
<evidence type="ECO:0000256" key="2">
    <source>
        <dbReference type="ARBA" id="ARBA00022946"/>
    </source>
</evidence>
<feature type="repeat" description="PPR" evidence="3">
    <location>
        <begin position="5"/>
        <end position="39"/>
    </location>
</feature>
<dbReference type="Gene3D" id="1.25.40.10">
    <property type="entry name" value="Tetratricopeptide repeat domain"/>
    <property type="match status" value="4"/>
</dbReference>
<dbReference type="PANTHER" id="PTHR47926:SF369">
    <property type="entry name" value="DYW DOMAIN-CONTAINING PROTEIN"/>
    <property type="match status" value="1"/>
</dbReference>
<dbReference type="PROSITE" id="PS51375">
    <property type="entry name" value="PPR"/>
    <property type="match status" value="4"/>
</dbReference>
<keyword evidence="2" id="KW-0809">Transit peptide</keyword>
<evidence type="ECO:0000256" key="3">
    <source>
        <dbReference type="PROSITE-ProRule" id="PRU00708"/>
    </source>
</evidence>
<evidence type="ECO:0000256" key="1">
    <source>
        <dbReference type="ARBA" id="ARBA00022737"/>
    </source>
</evidence>
<proteinExistence type="predicted"/>
<organism evidence="4 5">
    <name type="scientific">Miscanthus lutarioriparius</name>
    <dbReference type="NCBI Taxonomy" id="422564"/>
    <lineage>
        <taxon>Eukaryota</taxon>
        <taxon>Viridiplantae</taxon>
        <taxon>Streptophyta</taxon>
        <taxon>Embryophyta</taxon>
        <taxon>Tracheophyta</taxon>
        <taxon>Spermatophyta</taxon>
        <taxon>Magnoliopsida</taxon>
        <taxon>Liliopsida</taxon>
        <taxon>Poales</taxon>
        <taxon>Poaceae</taxon>
        <taxon>PACMAD clade</taxon>
        <taxon>Panicoideae</taxon>
        <taxon>Andropogonodae</taxon>
        <taxon>Andropogoneae</taxon>
        <taxon>Saccharinae</taxon>
        <taxon>Miscanthus</taxon>
    </lineage>
</organism>
<name>A0A811R8N5_9POAL</name>
<dbReference type="InterPro" id="IPR011990">
    <property type="entry name" value="TPR-like_helical_dom_sf"/>
</dbReference>
<dbReference type="Pfam" id="PF01535">
    <property type="entry name" value="PPR"/>
    <property type="match status" value="4"/>
</dbReference>
<evidence type="ECO:0000313" key="5">
    <source>
        <dbReference type="Proteomes" id="UP000604825"/>
    </source>
</evidence>
<dbReference type="GO" id="GO:0009451">
    <property type="term" value="P:RNA modification"/>
    <property type="evidence" value="ECO:0007669"/>
    <property type="project" value="InterPro"/>
</dbReference>
<evidence type="ECO:0000313" key="4">
    <source>
        <dbReference type="EMBL" id="CAD6266393.1"/>
    </source>
</evidence>
<feature type="repeat" description="PPR" evidence="3">
    <location>
        <begin position="172"/>
        <end position="206"/>
    </location>
</feature>
<gene>
    <name evidence="4" type="ORF">NCGR_LOCUS49698</name>
</gene>
<sequence>MAFRDLLAWSAMIGAYAIRGLYKEVVALAVTMVREGVIPDRFLITRILQACAYTEDLELGVALHSLAIRRGFMAETARDVPVGNSVLAMYVKCGELGRAPVVFEKMGAAGPGHMELNEWEEARRLLDDMRREGMEPGVVTWNTLISSYARSGELDVAMEMLEQMEESGVAPDVVTWTSLVSGFVHSDRGGEALRCFMRMRLAGVEPNGMTIASAISACASLRLLRNSLVDMYAKCGEVVAAKRIFNEIPEKDIFSWNSMVAGALRIFRQMQSLLVRPDYITILSIIPAFANLVAFSKVREIHACIFHNNLEMDGKIANALINAYSKSGDLAGACAVFDRHSSRNIISWNCIILAHLLHDSPSEALDRFCEMKQEGVRPDHTTLTAVIKAYGLQGKVSEAKQIFYNMTHDYNITPDLDHYAAIVDLLGRSGSLQEAYEFIDNMPLIPNLAVWEALLTAATIHGNARLANMAARELSSLDPSDPRIQRLVFNYWDLTGKSVDVPLMTVYNKGRELEGVDSCSVETKNKVYLFSTGDNLALESTVAELKLIMIQIRMSLLNICNGTDAEEEKEELSGIHWCSCTEKVKSWWKSVPCYKAGCEEGCCYANAQWGCLMEQAKVNNDYLIAYEKVYCIQGAVKFIESYTLVAFILVELVKFSNLLEHPEYGGAAIRLLTFLFSQRQPVKSHSMMIDRKIIEALKDMSLKMYSNICQSFTRFFIVPVMATSHLNVCKACAVEKMVTQSV</sequence>
<dbReference type="NCBIfam" id="TIGR00756">
    <property type="entry name" value="PPR"/>
    <property type="match status" value="5"/>
</dbReference>
<dbReference type="GO" id="GO:0099402">
    <property type="term" value="P:plant organ development"/>
    <property type="evidence" value="ECO:0007669"/>
    <property type="project" value="UniProtKB-ARBA"/>
</dbReference>
<dbReference type="Proteomes" id="UP000604825">
    <property type="component" value="Unassembled WGS sequence"/>
</dbReference>